<evidence type="ECO:0000313" key="1">
    <source>
        <dbReference type="EMBL" id="KAA0259067.1"/>
    </source>
</evidence>
<evidence type="ECO:0000313" key="2">
    <source>
        <dbReference type="Proteomes" id="UP000322876"/>
    </source>
</evidence>
<dbReference type="OrthoDB" id="5644906at2"/>
<accession>A0A5A8F506</accession>
<keyword evidence="2" id="KW-1185">Reference proteome</keyword>
<dbReference type="Pfam" id="PF04392">
    <property type="entry name" value="ABC_sub_bind"/>
    <property type="match status" value="1"/>
</dbReference>
<dbReference type="RefSeq" id="WP_149265824.1">
    <property type="nucleotide sequence ID" value="NZ_VFJB01000003.1"/>
</dbReference>
<evidence type="ECO:0008006" key="3">
    <source>
        <dbReference type="Google" id="ProtNLM"/>
    </source>
</evidence>
<dbReference type="AlphaFoldDB" id="A0A5A8F506"/>
<dbReference type="Gene3D" id="3.40.50.2300">
    <property type="match status" value="2"/>
</dbReference>
<reference evidence="1 2" key="1">
    <citation type="submission" date="2019-06" db="EMBL/GenBank/DDBJ databases">
        <title>Genomic insights into carbon and energy metabolism of Deferribacter autotrophicus revealed new metabolic traits in the phylum Deferribacteres.</title>
        <authorList>
            <person name="Slobodkin A.I."/>
            <person name="Slobodkina G.B."/>
            <person name="Allioux M."/>
            <person name="Alain K."/>
            <person name="Jebbar M."/>
            <person name="Shadrin V."/>
            <person name="Kublanov I.V."/>
            <person name="Toshchakov S.V."/>
            <person name="Bonch-Osmolovskaya E.A."/>
        </authorList>
    </citation>
    <scope>NUCLEOTIDE SEQUENCE [LARGE SCALE GENOMIC DNA]</scope>
    <source>
        <strain evidence="1 2">SL50</strain>
    </source>
</reference>
<dbReference type="PANTHER" id="PTHR35271">
    <property type="entry name" value="ABC TRANSPORTER, SUBSTRATE-BINDING LIPOPROTEIN-RELATED"/>
    <property type="match status" value="1"/>
</dbReference>
<sequence length="318" mass="36814">MNYNIKLCLLIFLIFAQTAYSKEVLLVISYHKDFPWVIDFEKGFFEIIPEEKTDKVYLNSKHGSSYEITQNIFKAEEIIKKENPQILVCLDDNALEFVCKKYFNTDKKIVFAGINRDKSYYKLEKVNNVTGVFEHIYFEQTFEIIQEAFPTAKKILLLSDKSISSLSALEKCPKTYKSMQITIKNIEFFTDWQKEIKEAQDNYDILIILTCAKIKDNKGNYLHNTDVLKWTLRNNKLPEITLLSWMVKNGALMGVTISGYNHGIEAGVIVKKLLKGFPISKIPYIKYTKAELTVNLKRAKELNIQLPIGILMFANTIN</sequence>
<proteinExistence type="predicted"/>
<comment type="caution">
    <text evidence="1">The sequence shown here is derived from an EMBL/GenBank/DDBJ whole genome shotgun (WGS) entry which is preliminary data.</text>
</comment>
<dbReference type="InterPro" id="IPR007487">
    <property type="entry name" value="ABC_transpt-TYRBP-like"/>
</dbReference>
<name>A0A5A8F506_9BACT</name>
<protein>
    <recommendedName>
        <fullName evidence="3">ABC transporter substrate-binding protein</fullName>
    </recommendedName>
</protein>
<dbReference type="Proteomes" id="UP000322876">
    <property type="component" value="Unassembled WGS sequence"/>
</dbReference>
<dbReference type="EMBL" id="VFJB01000003">
    <property type="protein sequence ID" value="KAA0259067.1"/>
    <property type="molecule type" value="Genomic_DNA"/>
</dbReference>
<gene>
    <name evidence="1" type="ORF">FHQ18_03710</name>
</gene>
<organism evidence="1 2">
    <name type="scientific">Deferribacter autotrophicus</name>
    <dbReference type="NCBI Taxonomy" id="500465"/>
    <lineage>
        <taxon>Bacteria</taxon>
        <taxon>Pseudomonadati</taxon>
        <taxon>Deferribacterota</taxon>
        <taxon>Deferribacteres</taxon>
        <taxon>Deferribacterales</taxon>
        <taxon>Deferribacteraceae</taxon>
        <taxon>Deferribacter</taxon>
    </lineage>
</organism>
<dbReference type="PANTHER" id="PTHR35271:SF1">
    <property type="entry name" value="ABC TRANSPORTER, SUBSTRATE-BINDING LIPOPROTEIN"/>
    <property type="match status" value="1"/>
</dbReference>